<organism evidence="3 4">
    <name type="scientific">Microbispora triticiradicis</name>
    <dbReference type="NCBI Taxonomy" id="2200763"/>
    <lineage>
        <taxon>Bacteria</taxon>
        <taxon>Bacillati</taxon>
        <taxon>Actinomycetota</taxon>
        <taxon>Actinomycetes</taxon>
        <taxon>Streptosporangiales</taxon>
        <taxon>Streptosporangiaceae</taxon>
        <taxon>Microbispora</taxon>
    </lineage>
</organism>
<keyword evidence="4" id="KW-1185">Reference proteome</keyword>
<feature type="chain" id="PRO_5046681038" description="Lipoprotein LpqB beta-propeller domain-containing protein" evidence="2">
    <location>
        <begin position="20"/>
        <end position="390"/>
    </location>
</feature>
<gene>
    <name evidence="3" type="ORF">DI270_002070</name>
</gene>
<sequence>MFPRHATLALGTAAAVMLAACSGRGPAPPAAPATPSREASALGVPRGHAPVAPGLEAGLEPGAAPGAVVLAASSSGAVVADPATRSYRGYTSAGELSWIDRDAYRNDAEVVCAARCPDAVITAAGRDGTNRVRLRTGTRARLMAPARAPVQRVLAVRGPSDAVLVEDGRGGRGARIRVDRTDRTRVRVDVADTAGVLWVEDAGRSAALAVYRGPGHAGTSVLAFRRDGRGWRPGGPPRPVAEAWGGCLGGVRGPAILAGPRGTLLAHGTPAPLTSDLPQVGECAAGRDGAVLLARWIDAGGTAHTALRGVDATGRETWARDVPAEVEVAAHPSGRQFALSGQAGLEIVDQAGRTLVRAAGVSSARYTETGRLVVVDGAGTPRWAEPPRDG</sequence>
<accession>A0ABX9LRG1</accession>
<dbReference type="RefSeq" id="WP_111697550.1">
    <property type="nucleotide sequence ID" value="NZ_QFZU02000010.1"/>
</dbReference>
<evidence type="ECO:0008006" key="5">
    <source>
        <dbReference type="Google" id="ProtNLM"/>
    </source>
</evidence>
<name>A0ABX9LRG1_9ACTN</name>
<evidence type="ECO:0000256" key="1">
    <source>
        <dbReference type="SAM" id="MobiDB-lite"/>
    </source>
</evidence>
<dbReference type="EMBL" id="QFZU02000010">
    <property type="protein sequence ID" value="RGA06611.1"/>
    <property type="molecule type" value="Genomic_DNA"/>
</dbReference>
<comment type="caution">
    <text evidence="3">The sequence shown here is derived from an EMBL/GenBank/DDBJ whole genome shotgun (WGS) entry which is preliminary data.</text>
</comment>
<keyword evidence="2" id="KW-0732">Signal</keyword>
<reference evidence="3 4" key="1">
    <citation type="submission" date="2018-08" db="EMBL/GenBank/DDBJ databases">
        <title>Microbispora. triticiradicis sp. nov., a novel actinomycete isolated from the root of wheat (Triticum aestivum L.)).</title>
        <authorList>
            <person name="Han C."/>
        </authorList>
    </citation>
    <scope>NUCLEOTIDE SEQUENCE [LARGE SCALE GENOMIC DNA]</scope>
    <source>
        <strain evidence="3 4">NEAU-HRDPA2-9</strain>
    </source>
</reference>
<feature type="signal peptide" evidence="2">
    <location>
        <begin position="1"/>
        <end position="19"/>
    </location>
</feature>
<dbReference type="Proteomes" id="UP000262538">
    <property type="component" value="Unassembled WGS sequence"/>
</dbReference>
<evidence type="ECO:0000313" key="4">
    <source>
        <dbReference type="Proteomes" id="UP000262538"/>
    </source>
</evidence>
<proteinExistence type="predicted"/>
<protein>
    <recommendedName>
        <fullName evidence="5">Lipoprotein LpqB beta-propeller domain-containing protein</fullName>
    </recommendedName>
</protein>
<feature type="region of interest" description="Disordered" evidence="1">
    <location>
        <begin position="26"/>
        <end position="47"/>
    </location>
</feature>
<dbReference type="PROSITE" id="PS51257">
    <property type="entry name" value="PROKAR_LIPOPROTEIN"/>
    <property type="match status" value="1"/>
</dbReference>
<evidence type="ECO:0000313" key="3">
    <source>
        <dbReference type="EMBL" id="RGA06611.1"/>
    </source>
</evidence>
<evidence type="ECO:0000256" key="2">
    <source>
        <dbReference type="SAM" id="SignalP"/>
    </source>
</evidence>